<dbReference type="Pfam" id="PF16537">
    <property type="entry name" value="T2SSB"/>
    <property type="match status" value="1"/>
</dbReference>
<evidence type="ECO:0000256" key="2">
    <source>
        <dbReference type="SAM" id="Phobius"/>
    </source>
</evidence>
<dbReference type="AlphaFoldDB" id="A0AAN1WKB2"/>
<dbReference type="KEGG" id="marq:MARGE09_P3350"/>
<evidence type="ECO:0000259" key="3">
    <source>
        <dbReference type="Pfam" id="PF16537"/>
    </source>
</evidence>
<dbReference type="Proteomes" id="UP001320119">
    <property type="component" value="Chromosome"/>
</dbReference>
<keyword evidence="5" id="KW-1185">Reference proteome</keyword>
<reference evidence="4 5" key="1">
    <citation type="journal article" date="2022" name="IScience">
        <title>An ultrasensitive nanofiber-based assay for enzymatic hydrolysis and deep-sea microbial degradation of cellulose.</title>
        <authorList>
            <person name="Tsudome M."/>
            <person name="Tachioka M."/>
            <person name="Miyazaki M."/>
            <person name="Uchimura K."/>
            <person name="Tsuda M."/>
            <person name="Takaki Y."/>
            <person name="Deguchi S."/>
        </authorList>
    </citation>
    <scope>NUCLEOTIDE SEQUENCE [LARGE SCALE GENOMIC DNA]</scope>
    <source>
        <strain evidence="4 5">GE09</strain>
    </source>
</reference>
<evidence type="ECO:0000313" key="5">
    <source>
        <dbReference type="Proteomes" id="UP001320119"/>
    </source>
</evidence>
<keyword evidence="2" id="KW-1133">Transmembrane helix</keyword>
<feature type="region of interest" description="Disordered" evidence="1">
    <location>
        <begin position="111"/>
        <end position="133"/>
    </location>
</feature>
<keyword evidence="2" id="KW-0472">Membrane</keyword>
<organism evidence="4 5">
    <name type="scientific">Marinagarivorans cellulosilyticus</name>
    <dbReference type="NCBI Taxonomy" id="2721545"/>
    <lineage>
        <taxon>Bacteria</taxon>
        <taxon>Pseudomonadati</taxon>
        <taxon>Pseudomonadota</taxon>
        <taxon>Gammaproteobacteria</taxon>
        <taxon>Cellvibrionales</taxon>
        <taxon>Cellvibrionaceae</taxon>
        <taxon>Marinagarivorans</taxon>
    </lineage>
</organism>
<gene>
    <name evidence="4" type="ORF">MARGE09_P3350</name>
</gene>
<feature type="transmembrane region" description="Helical" evidence="2">
    <location>
        <begin position="43"/>
        <end position="64"/>
    </location>
</feature>
<dbReference type="GO" id="GO:0015627">
    <property type="term" value="C:type II protein secretion system complex"/>
    <property type="evidence" value="ECO:0007669"/>
    <property type="project" value="InterPro"/>
</dbReference>
<evidence type="ECO:0000313" key="4">
    <source>
        <dbReference type="EMBL" id="BCD99149.1"/>
    </source>
</evidence>
<sequence length="298" mass="31979">MSLILDALNKADRQRDDQEPVPNLTTYHVAPSKPKPVAGIASWMLYSILALLVLVVIGLALLLLQGRGERGPASVVSASTATTEVADKPKPEPIAVVEAVAPPAVATGLNARIKGLRTEDNSPRGGNAPSDRREPAISAEVAAIYGQVGDTGVTAPKRDVVDGLYQSEKASAPRKTAQASPKKPVNPLVDDQELQALWEQSQAEGAALTPPAIDPYAKLPYLHQLPESFQNRIPTLMYHNHIFSAKASAVILNGKTYRKGEEIATSLVVEAITEEDLILSYLNKPFRLAALSSWVKMD</sequence>
<evidence type="ECO:0000256" key="1">
    <source>
        <dbReference type="SAM" id="MobiDB-lite"/>
    </source>
</evidence>
<feature type="domain" description="Type II secretion system protein GspB C-terminal" evidence="3">
    <location>
        <begin position="233"/>
        <end position="290"/>
    </location>
</feature>
<proteinExistence type="predicted"/>
<name>A0AAN1WKB2_9GAMM</name>
<dbReference type="EMBL" id="AP023086">
    <property type="protein sequence ID" value="BCD99149.1"/>
    <property type="molecule type" value="Genomic_DNA"/>
</dbReference>
<accession>A0AAN1WKB2</accession>
<keyword evidence="2" id="KW-0812">Transmembrane</keyword>
<dbReference type="RefSeq" id="WP_236984112.1">
    <property type="nucleotide sequence ID" value="NZ_AP023086.1"/>
</dbReference>
<protein>
    <submittedName>
        <fullName evidence="4">General secretion pathway protein B</fullName>
    </submittedName>
</protein>
<dbReference type="InterPro" id="IPR032389">
    <property type="entry name" value="GspB_C"/>
</dbReference>